<dbReference type="InterPro" id="IPR018641">
    <property type="entry name" value="Trfase_1_rSAM/seldom-assoc"/>
</dbReference>
<proteinExistence type="predicted"/>
<evidence type="ECO:0000313" key="1">
    <source>
        <dbReference type="EMBL" id="KGE04264.1"/>
    </source>
</evidence>
<dbReference type="GO" id="GO:0016740">
    <property type="term" value="F:transferase activity"/>
    <property type="evidence" value="ECO:0007669"/>
    <property type="project" value="UniProtKB-KW"/>
</dbReference>
<name>A0A095X057_9GAMM</name>
<protein>
    <submittedName>
        <fullName evidence="1">Glycosyltransferase</fullName>
    </submittedName>
</protein>
<dbReference type="Proteomes" id="UP000029640">
    <property type="component" value="Unassembled WGS sequence"/>
</dbReference>
<keyword evidence="1" id="KW-0808">Transferase</keyword>
<dbReference type="eggNOG" id="COG3222">
    <property type="taxonomic scope" value="Bacteria"/>
</dbReference>
<dbReference type="HOGENOM" id="CLU_075662_2_0_6"/>
<dbReference type="Gene3D" id="3.90.550.10">
    <property type="entry name" value="Spore Coat Polysaccharide Biosynthesis Protein SpsA, Chain A"/>
    <property type="match status" value="1"/>
</dbReference>
<gene>
    <name evidence="1" type="ORF">HRUBRA_01128</name>
</gene>
<comment type="caution">
    <text evidence="1">The sequence shown here is derived from an EMBL/GenBank/DDBJ whole genome shotgun (WGS) entry which is preliminary data.</text>
</comment>
<dbReference type="NCBIfam" id="TIGR04282">
    <property type="entry name" value="glyco_like_cofC"/>
    <property type="match status" value="1"/>
</dbReference>
<dbReference type="PANTHER" id="PTHR36529:SF1">
    <property type="entry name" value="GLYCOSYLTRANSFERASE"/>
    <property type="match status" value="1"/>
</dbReference>
<keyword evidence="2" id="KW-1185">Reference proteome</keyword>
<reference evidence="1 2" key="1">
    <citation type="journal article" date="2014" name="Genome Announc.">
        <title>Genome Sequence of Gammaproteobacterial Pseudohaliea rubra Type Strain DSM 19751, Isolated from Coastal Seawater of the Mediterranean Sea.</title>
        <authorList>
            <person name="Spring S."/>
            <person name="Fiebig A."/>
            <person name="Riedel T."/>
            <person name="Goker M."/>
            <person name="Klenk H.P."/>
        </authorList>
    </citation>
    <scope>NUCLEOTIDE SEQUENCE [LARGE SCALE GENOMIC DNA]</scope>
    <source>
        <strain evidence="1 2">DSM 19751</strain>
    </source>
</reference>
<dbReference type="PANTHER" id="PTHR36529">
    <property type="entry name" value="SLL1095 PROTEIN"/>
    <property type="match status" value="1"/>
</dbReference>
<dbReference type="EMBL" id="AUVB01000031">
    <property type="protein sequence ID" value="KGE04264.1"/>
    <property type="molecule type" value="Genomic_DNA"/>
</dbReference>
<dbReference type="SUPFAM" id="SSF53448">
    <property type="entry name" value="Nucleotide-diphospho-sugar transferases"/>
    <property type="match status" value="1"/>
</dbReference>
<dbReference type="STRING" id="1265313.HRUBRA_01128"/>
<dbReference type="AlphaFoldDB" id="A0A095X057"/>
<organism evidence="1 2">
    <name type="scientific">Pseudohaliea rubra DSM 19751</name>
    <dbReference type="NCBI Taxonomy" id="1265313"/>
    <lineage>
        <taxon>Bacteria</taxon>
        <taxon>Pseudomonadati</taxon>
        <taxon>Pseudomonadota</taxon>
        <taxon>Gammaproteobacteria</taxon>
        <taxon>Cellvibrionales</taxon>
        <taxon>Halieaceae</taxon>
        <taxon>Pseudohaliea</taxon>
    </lineage>
</organism>
<dbReference type="InterPro" id="IPR029044">
    <property type="entry name" value="Nucleotide-diphossugar_trans"/>
</dbReference>
<sequence length="186" mass="19749">MYPFLDAVGACELHCALLTHTARQLAAVSGCTRELWIAGNPAHPVLERAAALGQATLRRQAGVDLGERMQHALASALERASRAVLVGSDCPELDAAYVEAAFDALSTADVVLGPALDGGYVLIGVRRLNPALFHSVSWGSDRVLAQTRERIASLGWRSTLLEPLRDIDRPEDLVAWEAVAGSVSAG</sequence>
<dbReference type="Pfam" id="PF09837">
    <property type="entry name" value="DUF2064"/>
    <property type="match status" value="1"/>
</dbReference>
<accession>A0A095X057</accession>
<evidence type="ECO:0000313" key="2">
    <source>
        <dbReference type="Proteomes" id="UP000029640"/>
    </source>
</evidence>
<dbReference type="PATRIC" id="fig|1265313.6.peg.1112"/>